<gene>
    <name evidence="3" type="ORF">MYCIT1_LOCUS25765</name>
    <name evidence="4" type="ORF">MYCIT1_LOCUS25788</name>
    <name evidence="2" type="ORF">MYCIT1_LOCUS7889</name>
</gene>
<name>A0AAD2K3K2_9AGAR</name>
<evidence type="ECO:0000313" key="2">
    <source>
        <dbReference type="EMBL" id="CAK5266244.1"/>
    </source>
</evidence>
<reference evidence="3" key="1">
    <citation type="submission" date="2023-11" db="EMBL/GenBank/DDBJ databases">
        <authorList>
            <person name="De Vega J J."/>
            <person name="De Vega J J."/>
        </authorList>
    </citation>
    <scope>NUCLEOTIDE SEQUENCE</scope>
</reference>
<feature type="compositionally biased region" description="Acidic residues" evidence="1">
    <location>
        <begin position="208"/>
        <end position="220"/>
    </location>
</feature>
<dbReference type="Proteomes" id="UP001295794">
    <property type="component" value="Unassembled WGS sequence"/>
</dbReference>
<evidence type="ECO:0000313" key="5">
    <source>
        <dbReference type="Proteomes" id="UP001295794"/>
    </source>
</evidence>
<evidence type="ECO:0000256" key="1">
    <source>
        <dbReference type="SAM" id="MobiDB-lite"/>
    </source>
</evidence>
<dbReference type="EMBL" id="CAVNYO010000418">
    <property type="protein sequence ID" value="CAK5277025.1"/>
    <property type="molecule type" value="Genomic_DNA"/>
</dbReference>
<accession>A0AAD2K3K2</accession>
<evidence type="ECO:0000313" key="3">
    <source>
        <dbReference type="EMBL" id="CAK5277015.1"/>
    </source>
</evidence>
<feature type="compositionally biased region" description="Basic and acidic residues" evidence="1">
    <location>
        <begin position="172"/>
        <end position="185"/>
    </location>
</feature>
<protein>
    <submittedName>
        <fullName evidence="3">Uncharacterized protein</fullName>
    </submittedName>
</protein>
<organism evidence="3 5">
    <name type="scientific">Mycena citricolor</name>
    <dbReference type="NCBI Taxonomy" id="2018698"/>
    <lineage>
        <taxon>Eukaryota</taxon>
        <taxon>Fungi</taxon>
        <taxon>Dikarya</taxon>
        <taxon>Basidiomycota</taxon>
        <taxon>Agaricomycotina</taxon>
        <taxon>Agaricomycetes</taxon>
        <taxon>Agaricomycetidae</taxon>
        <taxon>Agaricales</taxon>
        <taxon>Marasmiineae</taxon>
        <taxon>Mycenaceae</taxon>
        <taxon>Mycena</taxon>
    </lineage>
</organism>
<dbReference type="EMBL" id="CAVNYO010000417">
    <property type="protein sequence ID" value="CAK5277015.1"/>
    <property type="molecule type" value="Genomic_DNA"/>
</dbReference>
<feature type="compositionally biased region" description="Polar residues" evidence="1">
    <location>
        <begin position="14"/>
        <end position="25"/>
    </location>
</feature>
<dbReference type="EMBL" id="CAVNYO010000108">
    <property type="protein sequence ID" value="CAK5266244.1"/>
    <property type="molecule type" value="Genomic_DNA"/>
</dbReference>
<feature type="region of interest" description="Disordered" evidence="1">
    <location>
        <begin position="1"/>
        <end position="108"/>
    </location>
</feature>
<proteinExistence type="predicted"/>
<feature type="compositionally biased region" description="Basic residues" evidence="1">
    <location>
        <begin position="45"/>
        <end position="55"/>
    </location>
</feature>
<feature type="compositionally biased region" description="Low complexity" evidence="1">
    <location>
        <begin position="132"/>
        <end position="144"/>
    </location>
</feature>
<sequence length="268" mass="30258">PTHPAVTLELSHLYSPTMSSPTRRQLSYDFPSSASSSSSSTHSASSRRTRPRSPVRPRWETASPVRYLEEEDEEMDYDAYGYPRIPSNPPEPYTTLPRTGNQWVRPPSPTTPSYYTGFSPYPPAYQSWMPGSADSDTSALSAAASEKEHTHHPLSPFCHAPNAKIRKSARRRSLDEPKPVREELAPARSSFDSPRPAYLYPTYQPRVDEEEDDVTGDEEPTVVADKENVSPSSHSPSSLRRHWAALSLRVRFGVFRAKRRMRDRVLSL</sequence>
<feature type="region of interest" description="Disordered" evidence="1">
    <location>
        <begin position="128"/>
        <end position="238"/>
    </location>
</feature>
<keyword evidence="5" id="KW-1185">Reference proteome</keyword>
<feature type="non-terminal residue" evidence="3">
    <location>
        <position position="1"/>
    </location>
</feature>
<evidence type="ECO:0000313" key="4">
    <source>
        <dbReference type="EMBL" id="CAK5277025.1"/>
    </source>
</evidence>
<comment type="caution">
    <text evidence="3">The sequence shown here is derived from an EMBL/GenBank/DDBJ whole genome shotgun (WGS) entry which is preliminary data.</text>
</comment>
<dbReference type="AlphaFoldDB" id="A0AAD2K3K2"/>
<feature type="compositionally biased region" description="Low complexity" evidence="1">
    <location>
        <begin position="31"/>
        <end position="44"/>
    </location>
</feature>